<evidence type="ECO:0000256" key="4">
    <source>
        <dbReference type="ARBA" id="ARBA00023204"/>
    </source>
</evidence>
<dbReference type="InterPro" id="IPR011034">
    <property type="entry name" value="Formyl_transferase-like_C_sf"/>
</dbReference>
<dbReference type="NCBIfam" id="TIGR00567">
    <property type="entry name" value="3mg"/>
    <property type="match status" value="1"/>
</dbReference>
<keyword evidence="2 5" id="KW-0227">DNA damage</keyword>
<keyword evidence="8" id="KW-1185">Reference proteome</keyword>
<dbReference type="Pfam" id="PF02245">
    <property type="entry name" value="Pur_DNA_glyco"/>
    <property type="match status" value="1"/>
</dbReference>
<reference evidence="7" key="2">
    <citation type="submission" date="2022-05" db="EMBL/GenBank/DDBJ databases">
        <authorList>
            <person name="Kim J.-S."/>
            <person name="Lee K."/>
            <person name="Suh M."/>
            <person name="Eom M."/>
            <person name="Kim J.-S."/>
            <person name="Kim D.-S."/>
            <person name="Ko S.-H."/>
            <person name="Shin Y."/>
            <person name="Lee J.-S."/>
        </authorList>
    </citation>
    <scope>NUCLEOTIDE SEQUENCE</scope>
    <source>
        <strain evidence="7">N237</strain>
    </source>
</reference>
<dbReference type="Proteomes" id="UP001056336">
    <property type="component" value="Chromosome"/>
</dbReference>
<dbReference type="InterPro" id="IPR036995">
    <property type="entry name" value="MPG_sf"/>
</dbReference>
<evidence type="ECO:0000313" key="8">
    <source>
        <dbReference type="Proteomes" id="UP001056336"/>
    </source>
</evidence>
<keyword evidence="7" id="KW-0326">Glycosidase</keyword>
<keyword evidence="4 5" id="KW-0234">DNA repair</keyword>
<dbReference type="InterPro" id="IPR003180">
    <property type="entry name" value="MPG"/>
</dbReference>
<evidence type="ECO:0000256" key="6">
    <source>
        <dbReference type="SAM" id="MobiDB-lite"/>
    </source>
</evidence>
<proteinExistence type="inferred from homology"/>
<dbReference type="SUPFAM" id="SSF50486">
    <property type="entry name" value="FMT C-terminal domain-like"/>
    <property type="match status" value="1"/>
</dbReference>
<dbReference type="PANTHER" id="PTHR10429:SF0">
    <property type="entry name" value="DNA-3-METHYLADENINE GLYCOSYLASE"/>
    <property type="match status" value="1"/>
</dbReference>
<protein>
    <recommendedName>
        <fullName evidence="5">Putative 3-methyladenine DNA glycosylase</fullName>
        <ecNumber evidence="5">3.2.2.-</ecNumber>
    </recommendedName>
</protein>
<comment type="similarity">
    <text evidence="1 5">Belongs to the DNA glycosylase MPG family.</text>
</comment>
<dbReference type="EMBL" id="CP097332">
    <property type="protein sequence ID" value="UQX90108.1"/>
    <property type="molecule type" value="Genomic_DNA"/>
</dbReference>
<dbReference type="HAMAP" id="MF_00527">
    <property type="entry name" value="3MGH"/>
    <property type="match status" value="1"/>
</dbReference>
<sequence>MTRPAVDVAPHLLGAVVTSDLGGHRVSAVITEVEAYHGEQDPASHAFRGPTKRNAVMFGPAGHLYCYFVYGMHWCANVTCDAPGAASAVLLRAGRVVVGEDVVRLRAPRQDGGPSALPTATLASGPARLARALGLSGAHTGLDLLATASPVRLRRLGVLPEYRSGPRVGITVGVDAPWRFWLADDPSVSSFRAGRRRRRLGADPDNAPDSESR</sequence>
<organism evidence="7 8">
    <name type="scientific">Jatrophihabitans telluris</name>
    <dbReference type="NCBI Taxonomy" id="2038343"/>
    <lineage>
        <taxon>Bacteria</taxon>
        <taxon>Bacillati</taxon>
        <taxon>Actinomycetota</taxon>
        <taxon>Actinomycetes</taxon>
        <taxon>Jatrophihabitantales</taxon>
        <taxon>Jatrophihabitantaceae</taxon>
        <taxon>Jatrophihabitans</taxon>
    </lineage>
</organism>
<dbReference type="GO" id="GO:0016798">
    <property type="term" value="F:hydrolase activity, acting on glycosyl bonds"/>
    <property type="evidence" value="ECO:0007669"/>
    <property type="project" value="UniProtKB-KW"/>
</dbReference>
<dbReference type="RefSeq" id="WP_249774004.1">
    <property type="nucleotide sequence ID" value="NZ_CP097332.1"/>
</dbReference>
<feature type="region of interest" description="Disordered" evidence="6">
    <location>
        <begin position="193"/>
        <end position="213"/>
    </location>
</feature>
<reference evidence="7" key="1">
    <citation type="journal article" date="2018" name="Int. J. Syst. Evol. Microbiol.">
        <title>Jatrophihabitans telluris sp. nov., isolated from sediment soil of lava forest wetlands and the emended description of the genus Jatrophihabitans.</title>
        <authorList>
            <person name="Lee K.C."/>
            <person name="Suh M.K."/>
            <person name="Eom M.K."/>
            <person name="Kim K.K."/>
            <person name="Kim J.S."/>
            <person name="Kim D.S."/>
            <person name="Ko S.H."/>
            <person name="Shin Y.K."/>
            <person name="Lee J.S."/>
        </authorList>
    </citation>
    <scope>NUCLEOTIDE SEQUENCE</scope>
    <source>
        <strain evidence="7">N237</strain>
    </source>
</reference>
<accession>A0ABY4R2F7</accession>
<evidence type="ECO:0000313" key="7">
    <source>
        <dbReference type="EMBL" id="UQX90108.1"/>
    </source>
</evidence>
<dbReference type="Gene3D" id="3.10.300.10">
    <property type="entry name" value="Methylpurine-DNA glycosylase (MPG)"/>
    <property type="match status" value="1"/>
</dbReference>
<dbReference type="PANTHER" id="PTHR10429">
    <property type="entry name" value="DNA-3-METHYLADENINE GLYCOSYLASE"/>
    <property type="match status" value="1"/>
</dbReference>
<name>A0ABY4R2F7_9ACTN</name>
<dbReference type="NCBIfam" id="NF002003">
    <property type="entry name" value="PRK00802.1-3"/>
    <property type="match status" value="1"/>
</dbReference>
<dbReference type="CDD" id="cd00540">
    <property type="entry name" value="AAG"/>
    <property type="match status" value="1"/>
</dbReference>
<keyword evidence="3 5" id="KW-0378">Hydrolase</keyword>
<dbReference type="EC" id="3.2.2.-" evidence="5"/>
<gene>
    <name evidence="7" type="ORF">M6D93_08925</name>
</gene>
<evidence type="ECO:0000256" key="3">
    <source>
        <dbReference type="ARBA" id="ARBA00022801"/>
    </source>
</evidence>
<evidence type="ECO:0000256" key="5">
    <source>
        <dbReference type="HAMAP-Rule" id="MF_00527"/>
    </source>
</evidence>
<evidence type="ECO:0000256" key="2">
    <source>
        <dbReference type="ARBA" id="ARBA00022763"/>
    </source>
</evidence>
<evidence type="ECO:0000256" key="1">
    <source>
        <dbReference type="ARBA" id="ARBA00009232"/>
    </source>
</evidence>